<evidence type="ECO:0000313" key="1">
    <source>
        <dbReference type="EMBL" id="KAH0449453.1"/>
    </source>
</evidence>
<protein>
    <submittedName>
        <fullName evidence="1">Uncharacterized protein</fullName>
    </submittedName>
</protein>
<dbReference type="AlphaFoldDB" id="A0AAV7G1A8"/>
<dbReference type="EMBL" id="JAGFBR010000018">
    <property type="protein sequence ID" value="KAH0449453.1"/>
    <property type="molecule type" value="Genomic_DNA"/>
</dbReference>
<organism evidence="1 2">
    <name type="scientific">Dendrobium chrysotoxum</name>
    <name type="common">Orchid</name>
    <dbReference type="NCBI Taxonomy" id="161865"/>
    <lineage>
        <taxon>Eukaryota</taxon>
        <taxon>Viridiplantae</taxon>
        <taxon>Streptophyta</taxon>
        <taxon>Embryophyta</taxon>
        <taxon>Tracheophyta</taxon>
        <taxon>Spermatophyta</taxon>
        <taxon>Magnoliopsida</taxon>
        <taxon>Liliopsida</taxon>
        <taxon>Asparagales</taxon>
        <taxon>Orchidaceae</taxon>
        <taxon>Epidendroideae</taxon>
        <taxon>Malaxideae</taxon>
        <taxon>Dendrobiinae</taxon>
        <taxon>Dendrobium</taxon>
    </lineage>
</organism>
<gene>
    <name evidence="1" type="ORF">IEQ34_020145</name>
</gene>
<proteinExistence type="predicted"/>
<dbReference type="Proteomes" id="UP000775213">
    <property type="component" value="Unassembled WGS sequence"/>
</dbReference>
<accession>A0AAV7G1A8</accession>
<evidence type="ECO:0000313" key="2">
    <source>
        <dbReference type="Proteomes" id="UP000775213"/>
    </source>
</evidence>
<comment type="caution">
    <text evidence="1">The sequence shown here is derived from an EMBL/GenBank/DDBJ whole genome shotgun (WGS) entry which is preliminary data.</text>
</comment>
<keyword evidence="2" id="KW-1185">Reference proteome</keyword>
<sequence length="196" mass="22122">MKKLSNTFRNGSRILKVTSENSDFALASTHNRLLHYLSTSTTPLHAIKGSATAQIPQMYPSAVILDISSAGGRVATELSGAFCFSYISYLLEIKPAHHSPQYSAFFRRRYFSMAPLATPYLSAAILDILSARGRVATGIQVLRFWIFHQLEEELLQLCNIQCASQSYVVNIHERWMIRNLVAFFHFISEIQLYVNG</sequence>
<reference evidence="1 2" key="1">
    <citation type="journal article" date="2021" name="Hortic Res">
        <title>Chromosome-scale assembly of the Dendrobium chrysotoxum genome enhances the understanding of orchid evolution.</title>
        <authorList>
            <person name="Zhang Y."/>
            <person name="Zhang G.Q."/>
            <person name="Zhang D."/>
            <person name="Liu X.D."/>
            <person name="Xu X.Y."/>
            <person name="Sun W.H."/>
            <person name="Yu X."/>
            <person name="Zhu X."/>
            <person name="Wang Z.W."/>
            <person name="Zhao X."/>
            <person name="Zhong W.Y."/>
            <person name="Chen H."/>
            <person name="Yin W.L."/>
            <person name="Huang T."/>
            <person name="Niu S.C."/>
            <person name="Liu Z.J."/>
        </authorList>
    </citation>
    <scope>NUCLEOTIDE SEQUENCE [LARGE SCALE GENOMIC DNA]</scope>
    <source>
        <strain evidence="1">Lindl</strain>
    </source>
</reference>
<name>A0AAV7G1A8_DENCH</name>